<dbReference type="InterPro" id="IPR001173">
    <property type="entry name" value="Glyco_trans_2-like"/>
</dbReference>
<evidence type="ECO:0000313" key="3">
    <source>
        <dbReference type="Proteomes" id="UP000256269"/>
    </source>
</evidence>
<evidence type="ECO:0000259" key="1">
    <source>
        <dbReference type="Pfam" id="PF00535"/>
    </source>
</evidence>
<keyword evidence="3" id="KW-1185">Reference proteome</keyword>
<dbReference type="InterPro" id="IPR029044">
    <property type="entry name" value="Nucleotide-diphossugar_trans"/>
</dbReference>
<protein>
    <submittedName>
        <fullName evidence="2">Glycosyl transferase family 2</fullName>
    </submittedName>
</protein>
<accession>A0A3E0GXM0</accession>
<proteinExistence type="predicted"/>
<gene>
    <name evidence="2" type="ORF">BCF44_12019</name>
</gene>
<evidence type="ECO:0000313" key="2">
    <source>
        <dbReference type="EMBL" id="REH32948.1"/>
    </source>
</evidence>
<comment type="caution">
    <text evidence="2">The sequence shown here is derived from an EMBL/GenBank/DDBJ whole genome shotgun (WGS) entry which is preliminary data.</text>
</comment>
<organism evidence="2 3">
    <name type="scientific">Kutzneria buriramensis</name>
    <dbReference type="NCBI Taxonomy" id="1045776"/>
    <lineage>
        <taxon>Bacteria</taxon>
        <taxon>Bacillati</taxon>
        <taxon>Actinomycetota</taxon>
        <taxon>Actinomycetes</taxon>
        <taxon>Pseudonocardiales</taxon>
        <taxon>Pseudonocardiaceae</taxon>
        <taxon>Kutzneria</taxon>
    </lineage>
</organism>
<dbReference type="EMBL" id="QUNO01000020">
    <property type="protein sequence ID" value="REH32948.1"/>
    <property type="molecule type" value="Genomic_DNA"/>
</dbReference>
<dbReference type="Gene3D" id="3.90.550.10">
    <property type="entry name" value="Spore Coat Polysaccharide Biosynthesis Protein SpsA, Chain A"/>
    <property type="match status" value="1"/>
</dbReference>
<dbReference type="Proteomes" id="UP000256269">
    <property type="component" value="Unassembled WGS sequence"/>
</dbReference>
<sequence>MWQPEGMGKGAILGSAVLAALATIRSVNTVATWKTVQPLPDMPLNDGKVSVVIPVRDEESTIDGCLASLRTQRHSDLEIVVVDDASTDRTVAIVQEHVDADPRVRLVRTDGPPPGWAGKVHAMWRGVAETSGDWLLFVDSDTESAPDLVGKLLAAAARDDADLITTPGRPTVANPGWWLLLAPTNVLLFDSASPDGSRGKAVGIGHCILVSRAAYDKAGGWRALSAERADDIAFATAVRDAGGRTRLVDGMDSLTSSGLDSFGAVWRSQRKSSVAGGAMLGGPTVGAAALGFAGLLHIGYGIGPVLMALRGKGFTRLAGLAAWAAQSAAHRSYMRASHLSTGTSALAPVANAAFGVNLLDAAYRSVRGGDLWKGRDIR</sequence>
<dbReference type="Pfam" id="PF00535">
    <property type="entry name" value="Glycos_transf_2"/>
    <property type="match status" value="1"/>
</dbReference>
<dbReference type="AlphaFoldDB" id="A0A3E0GXM0"/>
<reference evidence="2 3" key="1">
    <citation type="submission" date="2018-08" db="EMBL/GenBank/DDBJ databases">
        <title>Genomic Encyclopedia of Archaeal and Bacterial Type Strains, Phase II (KMG-II): from individual species to whole genera.</title>
        <authorList>
            <person name="Goeker M."/>
        </authorList>
    </citation>
    <scope>NUCLEOTIDE SEQUENCE [LARGE SCALE GENOMIC DNA]</scope>
    <source>
        <strain evidence="2 3">DSM 45791</strain>
    </source>
</reference>
<feature type="domain" description="Glycosyltransferase 2-like" evidence="1">
    <location>
        <begin position="50"/>
        <end position="217"/>
    </location>
</feature>
<dbReference type="PANTHER" id="PTHR43646:SF3">
    <property type="entry name" value="SLR1566 PROTEIN"/>
    <property type="match status" value="1"/>
</dbReference>
<dbReference type="SUPFAM" id="SSF53448">
    <property type="entry name" value="Nucleotide-diphospho-sugar transferases"/>
    <property type="match status" value="1"/>
</dbReference>
<dbReference type="GO" id="GO:0016740">
    <property type="term" value="F:transferase activity"/>
    <property type="evidence" value="ECO:0007669"/>
    <property type="project" value="UniProtKB-KW"/>
</dbReference>
<dbReference type="PANTHER" id="PTHR43646">
    <property type="entry name" value="GLYCOSYLTRANSFERASE"/>
    <property type="match status" value="1"/>
</dbReference>
<name>A0A3E0GXM0_9PSEU</name>
<dbReference type="CDD" id="cd00761">
    <property type="entry name" value="Glyco_tranf_GTA_type"/>
    <property type="match status" value="1"/>
</dbReference>
<keyword evidence="2" id="KW-0808">Transferase</keyword>